<comment type="caution">
    <text evidence="1">The sequence shown here is derived from an EMBL/GenBank/DDBJ whole genome shotgun (WGS) entry which is preliminary data.</text>
</comment>
<evidence type="ECO:0000313" key="2">
    <source>
        <dbReference type="Proteomes" id="UP001549119"/>
    </source>
</evidence>
<sequence length="282" mass="32260">MRGLWDSERRMAKNSRIEWTTHTFNPWWGCVKMSPACKHCYAEAWAKRLGAGVWGIETPRRFFGDKHWDEPLRWNAEALRTGVRARVFCASMADVFEDRDDLDAWRERLWRLIEATPSLNWLLLTKRPDLVLKKVPWASEWPSHVWLGTTVENQTWADKRMPELAKIPAAVRFISAEPLLGPLDLTAWKDSIDWVITGGESGPHARPSSPSWFRDLMNLCMAADIPFHFKQWGDWAPGQGISLARVRSARADDGTTMLRVGKKVAGRTLEGQTWDGLPRAVA</sequence>
<dbReference type="RefSeq" id="WP_354457352.1">
    <property type="nucleotide sequence ID" value="NZ_JBEPNV010000005.1"/>
</dbReference>
<name>A0ABV2NU37_9HYPH</name>
<reference evidence="1 2" key="1">
    <citation type="submission" date="2024-06" db="EMBL/GenBank/DDBJ databases">
        <title>Genomics of switchgrass bacterial isolates.</title>
        <authorList>
            <person name="Shade A."/>
        </authorList>
    </citation>
    <scope>NUCLEOTIDE SEQUENCE [LARGE SCALE GENOMIC DNA]</scope>
    <source>
        <strain evidence="1 2">PvP084</strain>
    </source>
</reference>
<dbReference type="Pfam" id="PF07505">
    <property type="entry name" value="DUF5131"/>
    <property type="match status" value="1"/>
</dbReference>
<dbReference type="Proteomes" id="UP001549119">
    <property type="component" value="Unassembled WGS sequence"/>
</dbReference>
<organism evidence="1 2">
    <name type="scientific">Methylobacterium radiotolerans</name>
    <dbReference type="NCBI Taxonomy" id="31998"/>
    <lineage>
        <taxon>Bacteria</taxon>
        <taxon>Pseudomonadati</taxon>
        <taxon>Pseudomonadota</taxon>
        <taxon>Alphaproteobacteria</taxon>
        <taxon>Hyphomicrobiales</taxon>
        <taxon>Methylobacteriaceae</taxon>
        <taxon>Methylobacterium</taxon>
    </lineage>
</organism>
<gene>
    <name evidence="1" type="ORF">ABIC20_007423</name>
</gene>
<dbReference type="InterPro" id="IPR011101">
    <property type="entry name" value="DUF5131"/>
</dbReference>
<proteinExistence type="predicted"/>
<keyword evidence="2" id="KW-1185">Reference proteome</keyword>
<accession>A0ABV2NU37</accession>
<dbReference type="EMBL" id="JBEPNW010000008">
    <property type="protein sequence ID" value="MET3870038.1"/>
    <property type="molecule type" value="Genomic_DNA"/>
</dbReference>
<evidence type="ECO:0000313" key="1">
    <source>
        <dbReference type="EMBL" id="MET3870038.1"/>
    </source>
</evidence>
<protein>
    <submittedName>
        <fullName evidence="1">Protein gp37</fullName>
    </submittedName>
</protein>